<evidence type="ECO:0000256" key="2">
    <source>
        <dbReference type="ARBA" id="ARBA00023015"/>
    </source>
</evidence>
<dbReference type="EMBL" id="DS480556">
    <property type="protein sequence ID" value="EDO14492.1"/>
    <property type="molecule type" value="Genomic_DNA"/>
</dbReference>
<feature type="domain" description="BZIP" evidence="8">
    <location>
        <begin position="169"/>
        <end position="183"/>
    </location>
</feature>
<keyword evidence="5" id="KW-0539">Nucleus</keyword>
<evidence type="ECO:0000313" key="9">
    <source>
        <dbReference type="EMBL" id="EDO14492.1"/>
    </source>
</evidence>
<evidence type="ECO:0000256" key="6">
    <source>
        <dbReference type="SAM" id="Coils"/>
    </source>
</evidence>
<dbReference type="CDD" id="cd14705">
    <property type="entry name" value="bZIP_Zip1"/>
    <property type="match status" value="1"/>
</dbReference>
<proteinExistence type="predicted"/>
<dbReference type="PROSITE" id="PS00036">
    <property type="entry name" value="BZIP_BASIC"/>
    <property type="match status" value="1"/>
</dbReference>
<dbReference type="PANTHER" id="PTHR13044:SF45">
    <property type="entry name" value="TRANSCRIPTIONAL ACTIVATOR OF SULFUR METABOLISM MET28"/>
    <property type="match status" value="1"/>
</dbReference>
<dbReference type="FunCoup" id="A7TTB0">
    <property type="interactions" value="3471"/>
</dbReference>
<dbReference type="SUPFAM" id="SSF57959">
    <property type="entry name" value="Leucine zipper domain"/>
    <property type="match status" value="1"/>
</dbReference>
<keyword evidence="10" id="KW-1185">Reference proteome</keyword>
<sequence length="246" mass="28516">MMSKLNSSAVTETVQNLIKTDVELGSQLLSLLLISRDNSEEIINAINKNVSISSTLNSCDIDENINDSKYTYQTESINKKNEADVIQGQAIISLHYKSHVDDEDDEDDYKDDGEDVEKEVDDDVDDEDDNDDEEDNDGEDDNDEDDEIPIKNEESQEINNEDYLALLEKRRRNTEASARFRLRRKQKYSESLAKLDSLNVEIKNLNLKIDELTEENKYWKNRLNRVNEMKSNELLYQIRKKSTSSF</sequence>
<dbReference type="GO" id="GO:0001228">
    <property type="term" value="F:DNA-binding transcription activator activity, RNA polymerase II-specific"/>
    <property type="evidence" value="ECO:0007669"/>
    <property type="project" value="TreeGrafter"/>
</dbReference>
<dbReference type="GeneID" id="5542491"/>
<dbReference type="RefSeq" id="XP_001642350.1">
    <property type="nucleotide sequence ID" value="XM_001642300.1"/>
</dbReference>
<feature type="coiled-coil region" evidence="6">
    <location>
        <begin position="188"/>
        <end position="229"/>
    </location>
</feature>
<keyword evidence="4" id="KW-0804">Transcription</keyword>
<organism evidence="10">
    <name type="scientific">Vanderwaltozyma polyspora (strain ATCC 22028 / DSM 70294 / BCRC 21397 / CBS 2163 / NBRC 10782 / NRRL Y-8283 / UCD 57-17)</name>
    <name type="common">Kluyveromyces polysporus</name>
    <dbReference type="NCBI Taxonomy" id="436907"/>
    <lineage>
        <taxon>Eukaryota</taxon>
        <taxon>Fungi</taxon>
        <taxon>Dikarya</taxon>
        <taxon>Ascomycota</taxon>
        <taxon>Saccharomycotina</taxon>
        <taxon>Saccharomycetes</taxon>
        <taxon>Saccharomycetales</taxon>
        <taxon>Saccharomycetaceae</taxon>
        <taxon>Vanderwaltozyma</taxon>
    </lineage>
</organism>
<keyword evidence="3" id="KW-0238">DNA-binding</keyword>
<dbReference type="InterPro" id="IPR004827">
    <property type="entry name" value="bZIP"/>
</dbReference>
<protein>
    <recommendedName>
        <fullName evidence="8">BZIP domain-containing protein</fullName>
    </recommendedName>
</protein>
<feature type="region of interest" description="Disordered" evidence="7">
    <location>
        <begin position="97"/>
        <end position="157"/>
    </location>
</feature>
<dbReference type="Gene3D" id="1.20.5.170">
    <property type="match status" value="1"/>
</dbReference>
<dbReference type="Pfam" id="PF07716">
    <property type="entry name" value="bZIP_2"/>
    <property type="match status" value="1"/>
</dbReference>
<evidence type="ECO:0000256" key="5">
    <source>
        <dbReference type="ARBA" id="ARBA00023242"/>
    </source>
</evidence>
<dbReference type="KEGG" id="vpo:Kpol_250p1"/>
<dbReference type="OrthoDB" id="1939598at2759"/>
<dbReference type="GO" id="GO:0000977">
    <property type="term" value="F:RNA polymerase II transcription regulatory region sequence-specific DNA binding"/>
    <property type="evidence" value="ECO:0007669"/>
    <property type="project" value="TreeGrafter"/>
</dbReference>
<keyword evidence="6" id="KW-0175">Coiled coil</keyword>
<dbReference type="AlphaFoldDB" id="A7TTB0"/>
<evidence type="ECO:0000256" key="1">
    <source>
        <dbReference type="ARBA" id="ARBA00004123"/>
    </source>
</evidence>
<comment type="subcellular location">
    <subcellularLocation>
        <location evidence="1">Nucleus</location>
    </subcellularLocation>
</comment>
<dbReference type="GO" id="GO:0005634">
    <property type="term" value="C:nucleus"/>
    <property type="evidence" value="ECO:0007669"/>
    <property type="project" value="UniProtKB-SubCell"/>
</dbReference>
<evidence type="ECO:0000313" key="10">
    <source>
        <dbReference type="Proteomes" id="UP000000267"/>
    </source>
</evidence>
<dbReference type="STRING" id="436907.A7TTB0"/>
<dbReference type="InParanoid" id="A7TTB0"/>
<dbReference type="OMA" id="NKENEFW"/>
<keyword evidence="2" id="KW-0805">Transcription regulation</keyword>
<name>A7TTB0_VANPO</name>
<evidence type="ECO:0000256" key="4">
    <source>
        <dbReference type="ARBA" id="ARBA00023163"/>
    </source>
</evidence>
<accession>A7TTB0</accession>
<dbReference type="InterPro" id="IPR046347">
    <property type="entry name" value="bZIP_sf"/>
</dbReference>
<dbReference type="PANTHER" id="PTHR13044">
    <property type="entry name" value="ACTIVATING TRANSCRIPTION FACTOR ATF 4/5"/>
    <property type="match status" value="1"/>
</dbReference>
<dbReference type="Proteomes" id="UP000000267">
    <property type="component" value="Unassembled WGS sequence"/>
</dbReference>
<dbReference type="eggNOG" id="ENOG502S9W2">
    <property type="taxonomic scope" value="Eukaryota"/>
</dbReference>
<feature type="compositionally biased region" description="Acidic residues" evidence="7">
    <location>
        <begin position="101"/>
        <end position="147"/>
    </location>
</feature>
<gene>
    <name evidence="9" type="ORF">Kpol_250p1</name>
</gene>
<evidence type="ECO:0000256" key="7">
    <source>
        <dbReference type="SAM" id="MobiDB-lite"/>
    </source>
</evidence>
<dbReference type="HOGENOM" id="CLU_098757_0_0_1"/>
<dbReference type="GO" id="GO:0089713">
    <property type="term" value="C:Cbf1-Met4-Met28 complex"/>
    <property type="evidence" value="ECO:0007669"/>
    <property type="project" value="TreeGrafter"/>
</dbReference>
<evidence type="ECO:0000259" key="8">
    <source>
        <dbReference type="PROSITE" id="PS00036"/>
    </source>
</evidence>
<evidence type="ECO:0000256" key="3">
    <source>
        <dbReference type="ARBA" id="ARBA00023125"/>
    </source>
</evidence>
<reference evidence="9 10" key="1">
    <citation type="journal article" date="2007" name="Proc. Natl. Acad. Sci. U.S.A.">
        <title>Independent sorting-out of thousands of duplicated gene pairs in two yeast species descended from a whole-genome duplication.</title>
        <authorList>
            <person name="Scannell D.R."/>
            <person name="Frank A.C."/>
            <person name="Conant G.C."/>
            <person name="Byrne K.P."/>
            <person name="Woolfit M."/>
            <person name="Wolfe K.H."/>
        </authorList>
    </citation>
    <scope>NUCLEOTIDE SEQUENCE [LARGE SCALE GENOMIC DNA]</scope>
    <source>
        <strain evidence="10">ATCC 22028 / DSM 70294 / BCRC 21397 / CBS 2163 / NBRC 10782 / NRRL Y-8283 / UCD 57-17</strain>
    </source>
</reference>